<protein>
    <submittedName>
        <fullName evidence="2">Uncharacterized protein</fullName>
    </submittedName>
</protein>
<comment type="caution">
    <text evidence="2">The sequence shown here is derived from an EMBL/GenBank/DDBJ whole genome shotgun (WGS) entry which is preliminary data.</text>
</comment>
<keyword evidence="1" id="KW-0472">Membrane</keyword>
<evidence type="ECO:0000313" key="3">
    <source>
        <dbReference type="Proteomes" id="UP000680132"/>
    </source>
</evidence>
<dbReference type="RefSeq" id="WP_208502927.1">
    <property type="nucleotide sequence ID" value="NZ_JAGFOA010000003.1"/>
</dbReference>
<proteinExistence type="predicted"/>
<keyword evidence="1" id="KW-1133">Transmembrane helix</keyword>
<sequence length="60" mass="6218">MEQQITRDVDEAFAEMVAGIESLESLEAAWDWGQFWTAFGIGAGAASAIGTGIGIGVAIT</sequence>
<organism evidence="2 3">
    <name type="scientific">Microbacterium stercoris</name>
    <dbReference type="NCBI Taxonomy" id="2820289"/>
    <lineage>
        <taxon>Bacteria</taxon>
        <taxon>Bacillati</taxon>
        <taxon>Actinomycetota</taxon>
        <taxon>Actinomycetes</taxon>
        <taxon>Micrococcales</taxon>
        <taxon>Microbacteriaceae</taxon>
        <taxon>Microbacterium</taxon>
    </lineage>
</organism>
<reference evidence="2" key="1">
    <citation type="submission" date="2021-03" db="EMBL/GenBank/DDBJ databases">
        <title>Microbacterium sp. nov., a novel actinobacterium isolated from cow dung.</title>
        <authorList>
            <person name="Zhang L."/>
        </authorList>
    </citation>
    <scope>NUCLEOTIDE SEQUENCE</scope>
    <source>
        <strain evidence="2">NEAU-LLB</strain>
    </source>
</reference>
<keyword evidence="1" id="KW-0812">Transmembrane</keyword>
<dbReference type="EMBL" id="JAGFOA010000003">
    <property type="protein sequence ID" value="MBO3663638.1"/>
    <property type="molecule type" value="Genomic_DNA"/>
</dbReference>
<evidence type="ECO:0000256" key="1">
    <source>
        <dbReference type="SAM" id="Phobius"/>
    </source>
</evidence>
<feature type="transmembrane region" description="Helical" evidence="1">
    <location>
        <begin position="35"/>
        <end position="59"/>
    </location>
</feature>
<gene>
    <name evidence="2" type="ORF">J5V96_08925</name>
</gene>
<dbReference type="AlphaFoldDB" id="A0A939QRC9"/>
<accession>A0A939QRC9</accession>
<dbReference type="Proteomes" id="UP000680132">
    <property type="component" value="Unassembled WGS sequence"/>
</dbReference>
<name>A0A939QRC9_9MICO</name>
<keyword evidence="3" id="KW-1185">Reference proteome</keyword>
<evidence type="ECO:0000313" key="2">
    <source>
        <dbReference type="EMBL" id="MBO3663638.1"/>
    </source>
</evidence>